<dbReference type="Pfam" id="PF07596">
    <property type="entry name" value="SBP_bac_10"/>
    <property type="match status" value="1"/>
</dbReference>
<organism evidence="4 5">
    <name type="scientific">Planctomicrobium piriforme</name>
    <dbReference type="NCBI Taxonomy" id="1576369"/>
    <lineage>
        <taxon>Bacteria</taxon>
        <taxon>Pseudomonadati</taxon>
        <taxon>Planctomycetota</taxon>
        <taxon>Planctomycetia</taxon>
        <taxon>Planctomycetales</taxon>
        <taxon>Planctomycetaceae</taxon>
        <taxon>Planctomicrobium</taxon>
    </lineage>
</organism>
<reference evidence="5" key="1">
    <citation type="submission" date="2016-10" db="EMBL/GenBank/DDBJ databases">
        <authorList>
            <person name="Varghese N."/>
            <person name="Submissions S."/>
        </authorList>
    </citation>
    <scope>NUCLEOTIDE SEQUENCE [LARGE SCALE GENOMIC DNA]</scope>
    <source>
        <strain evidence="5">DSM 26348</strain>
    </source>
</reference>
<dbReference type="Proteomes" id="UP000199518">
    <property type="component" value="Unassembled WGS sequence"/>
</dbReference>
<name>A0A1I3BBX4_9PLAN</name>
<gene>
    <name evidence="4" type="ORF">SAMN05421753_101366</name>
</gene>
<feature type="chain" id="PRO_5011543749" description="DUF1559 domain-containing protein" evidence="2">
    <location>
        <begin position="30"/>
        <end position="282"/>
    </location>
</feature>
<feature type="domain" description="DUF1559" evidence="3">
    <location>
        <begin position="93"/>
        <end position="160"/>
    </location>
</feature>
<evidence type="ECO:0000313" key="4">
    <source>
        <dbReference type="EMBL" id="SFH59782.1"/>
    </source>
</evidence>
<dbReference type="InterPro" id="IPR011453">
    <property type="entry name" value="DUF1559"/>
</dbReference>
<accession>A0A1I3BBX4</accession>
<protein>
    <recommendedName>
        <fullName evidence="3">DUF1559 domain-containing protein</fullName>
    </recommendedName>
</protein>
<feature type="signal peptide" evidence="2">
    <location>
        <begin position="1"/>
        <end position="29"/>
    </location>
</feature>
<proteinExistence type="predicted"/>
<feature type="compositionally biased region" description="Polar residues" evidence="1">
    <location>
        <begin position="37"/>
        <end position="52"/>
    </location>
</feature>
<evidence type="ECO:0000256" key="1">
    <source>
        <dbReference type="SAM" id="MobiDB-lite"/>
    </source>
</evidence>
<dbReference type="PROSITE" id="PS51257">
    <property type="entry name" value="PROKAR_LIPOPROTEIN"/>
    <property type="match status" value="1"/>
</dbReference>
<evidence type="ECO:0000259" key="3">
    <source>
        <dbReference type="Pfam" id="PF07596"/>
    </source>
</evidence>
<evidence type="ECO:0000313" key="5">
    <source>
        <dbReference type="Proteomes" id="UP000199518"/>
    </source>
</evidence>
<dbReference type="EMBL" id="FOQD01000001">
    <property type="protein sequence ID" value="SFH59782.1"/>
    <property type="molecule type" value="Genomic_DNA"/>
</dbReference>
<evidence type="ECO:0000256" key="2">
    <source>
        <dbReference type="SAM" id="SignalP"/>
    </source>
</evidence>
<feature type="region of interest" description="Disordered" evidence="1">
    <location>
        <begin position="27"/>
        <end position="55"/>
    </location>
</feature>
<keyword evidence="2" id="KW-0732">Signal</keyword>
<sequence>MNTRAHYQVAILGCLFTVVLFGCSQSAPSTPEKDASGDSQASATNATETAYTHDQLKEIRKSDPSKYYGLLGKARKYDLKPIPQPTMDGKSVLGSAILAYHDQHRQYPPATFSSNPDGPQFSWRVAILPQLGYQDLYDEFQFDQPWDREANMKLLAKMPKEFETGSEAGKTSWRAFSGERVIPGNPSKSIRGVIEGVRNTLLFVNFGQGGAVPWTQPDVTVYEPDSCRQALSQGKDQAIPAILASGDYVELPGWIESYQLGPMLEVASGVLPKGSIAEGFPN</sequence>
<dbReference type="AlphaFoldDB" id="A0A1I3BBX4"/>
<dbReference type="STRING" id="1576369.SAMN05421753_101366"/>
<keyword evidence="5" id="KW-1185">Reference proteome</keyword>